<dbReference type="GeneID" id="11498835"/>
<dbReference type="PROSITE" id="PS00108">
    <property type="entry name" value="PROTEIN_KINASE_ST"/>
    <property type="match status" value="1"/>
</dbReference>
<comment type="catalytic activity">
    <reaction evidence="4">
        <text>L-threonyl-[protein] + ATP = O-phospho-L-threonyl-[protein] + ADP + H(+)</text>
        <dbReference type="Rhea" id="RHEA:46608"/>
        <dbReference type="Rhea" id="RHEA-COMP:11060"/>
        <dbReference type="Rhea" id="RHEA-COMP:11605"/>
        <dbReference type="ChEBI" id="CHEBI:15378"/>
        <dbReference type="ChEBI" id="CHEBI:30013"/>
        <dbReference type="ChEBI" id="CHEBI:30616"/>
        <dbReference type="ChEBI" id="CHEBI:61977"/>
        <dbReference type="ChEBI" id="CHEBI:456216"/>
        <dbReference type="EC" id="2.7.11.1"/>
    </reaction>
</comment>
<dbReference type="HOGENOM" id="CLU_002888_1_2_1"/>
<feature type="compositionally biased region" description="Low complexity" evidence="7">
    <location>
        <begin position="341"/>
        <end position="355"/>
    </location>
</feature>
<evidence type="ECO:0000256" key="2">
    <source>
        <dbReference type="ARBA" id="ARBA00022741"/>
    </source>
</evidence>
<evidence type="ECO:0000256" key="3">
    <source>
        <dbReference type="ARBA" id="ARBA00022840"/>
    </source>
</evidence>
<dbReference type="KEGG" id="ndi:NDAI_0E01290"/>
<dbReference type="SMART" id="SM00220">
    <property type="entry name" value="S_TKc"/>
    <property type="match status" value="1"/>
</dbReference>
<dbReference type="InterPro" id="IPR008271">
    <property type="entry name" value="Ser/Thr_kinase_AS"/>
</dbReference>
<dbReference type="InterPro" id="IPR011009">
    <property type="entry name" value="Kinase-like_dom_sf"/>
</dbReference>
<proteinExistence type="predicted"/>
<feature type="compositionally biased region" description="Polar residues" evidence="7">
    <location>
        <begin position="620"/>
        <end position="652"/>
    </location>
</feature>
<organism evidence="9 10">
    <name type="scientific">Naumovozyma dairenensis (strain ATCC 10597 / BCRC 20456 / CBS 421 / NBRC 0211 / NRRL Y-12639)</name>
    <name type="common">Saccharomyces dairenensis</name>
    <dbReference type="NCBI Taxonomy" id="1071378"/>
    <lineage>
        <taxon>Eukaryota</taxon>
        <taxon>Fungi</taxon>
        <taxon>Dikarya</taxon>
        <taxon>Ascomycota</taxon>
        <taxon>Saccharomycotina</taxon>
        <taxon>Saccharomycetes</taxon>
        <taxon>Saccharomycetales</taxon>
        <taxon>Saccharomycetaceae</taxon>
        <taxon>Naumovozyma</taxon>
    </lineage>
</organism>
<accession>G0WB25</accession>
<dbReference type="Pfam" id="PF00069">
    <property type="entry name" value="Pkinase"/>
    <property type="match status" value="1"/>
</dbReference>
<dbReference type="GO" id="GO:0005524">
    <property type="term" value="F:ATP binding"/>
    <property type="evidence" value="ECO:0007669"/>
    <property type="project" value="UniProtKB-UniRule"/>
</dbReference>
<evidence type="ECO:0000313" key="10">
    <source>
        <dbReference type="Proteomes" id="UP000000689"/>
    </source>
</evidence>
<evidence type="ECO:0000256" key="1">
    <source>
        <dbReference type="ARBA" id="ARBA00012513"/>
    </source>
</evidence>
<dbReference type="STRING" id="1071378.G0WB25"/>
<reference evidence="9 10" key="1">
    <citation type="journal article" date="2011" name="Proc. Natl. Acad. Sci. U.S.A.">
        <title>Evolutionary erosion of yeast sex chromosomes by mating-type switching accidents.</title>
        <authorList>
            <person name="Gordon J.L."/>
            <person name="Armisen D."/>
            <person name="Proux-Wera E."/>
            <person name="Oheigeartaigh S.S."/>
            <person name="Byrne K.P."/>
            <person name="Wolfe K.H."/>
        </authorList>
    </citation>
    <scope>NUCLEOTIDE SEQUENCE [LARGE SCALE GENOMIC DNA]</scope>
    <source>
        <strain evidence="10">ATCC 10597 / BCRC 20456 / CBS 421 / NBRC 0211 / NRRL Y-12639</strain>
    </source>
</reference>
<evidence type="ECO:0000259" key="8">
    <source>
        <dbReference type="PROSITE" id="PS50011"/>
    </source>
</evidence>
<sequence>MTSKLSPIRKSHIRNDTSNAKPRTEKRSSSRPLSRGKKEKLRFGNYILGATLGEGEFGKVKLGWSTASPTASLDSNSKQIAIKLIRRDYVKKGSDKEIKIYREINALKLLTHPNIVRLEEVLQNSKYIGIVLEFASGGEFYKYLQRKRRLKEPHACQLFAQLISGVTYMHSKGLVHRDLKLENLLLDKNENLIITDFGFVNEFFGSNELMKRSCGSPCYAAPELVLSTEPYRARKVDIWSCGIILYAMLAGYLPWDDDSQNPNGDDIGKLYQYITKTALKFPAYISPLARDLIRKILTANPSRRISISYICKHDWLKPHASFLAVEPREWDRMVKKKSNASRDTSSSEMKSSSLRLHSKSYRHNTIILEPTMEHSPSPPLETQSYVLKNIRASDFGNTSSSMNHESTSPATKALHNVIPSSTDSLNYLTATRKRNTSVHIPENADIHPYINTDVKHSTPTISHTPVENVTVQDVNPSIDPIFHKRQQRPVTFMTSHNAYLSNGITSPVSNISEVTNPKPKEAVSVSCNDTTEISSHRSAINSRILEDGEKENLVSEKQISIPEVTLNSVKDVEKRNNSNIEKEKLVVLLRNRKISTQLSDGDPKRESTSKRFSFFSLISKNTTSDSTGNTRNPSYRSASRQTNATEVSSQPLKGNPRRISHKSSMSNLANFNSQNTTSLRASKFRNNRASVMVSSLENPNPRVPIEKADTETSLSSKVINFFKRRSMRI</sequence>
<dbReference type="InterPro" id="IPR000719">
    <property type="entry name" value="Prot_kinase_dom"/>
</dbReference>
<feature type="region of interest" description="Disordered" evidence="7">
    <location>
        <begin position="335"/>
        <end position="355"/>
    </location>
</feature>
<dbReference type="PANTHER" id="PTHR24346:SF110">
    <property type="entry name" value="NON-SPECIFIC SERINE_THREONINE PROTEIN KINASE"/>
    <property type="match status" value="1"/>
</dbReference>
<dbReference type="GO" id="GO:0005737">
    <property type="term" value="C:cytoplasm"/>
    <property type="evidence" value="ECO:0007669"/>
    <property type="project" value="TreeGrafter"/>
</dbReference>
<dbReference type="GO" id="GO:0035556">
    <property type="term" value="P:intracellular signal transduction"/>
    <property type="evidence" value="ECO:0007669"/>
    <property type="project" value="TreeGrafter"/>
</dbReference>
<comment type="catalytic activity">
    <reaction evidence="5">
        <text>L-seryl-[protein] + ATP = O-phospho-L-seryl-[protein] + ADP + H(+)</text>
        <dbReference type="Rhea" id="RHEA:17989"/>
        <dbReference type="Rhea" id="RHEA-COMP:9863"/>
        <dbReference type="Rhea" id="RHEA-COMP:11604"/>
        <dbReference type="ChEBI" id="CHEBI:15378"/>
        <dbReference type="ChEBI" id="CHEBI:29999"/>
        <dbReference type="ChEBI" id="CHEBI:30616"/>
        <dbReference type="ChEBI" id="CHEBI:83421"/>
        <dbReference type="ChEBI" id="CHEBI:456216"/>
        <dbReference type="EC" id="2.7.11.1"/>
    </reaction>
</comment>
<dbReference type="InterPro" id="IPR017441">
    <property type="entry name" value="Protein_kinase_ATP_BS"/>
</dbReference>
<feature type="region of interest" description="Disordered" evidence="7">
    <location>
        <begin position="620"/>
        <end position="658"/>
    </location>
</feature>
<dbReference type="FunFam" id="1.10.510.10:FF:000571">
    <property type="entry name" value="Maternal embryonic leucine zipper kinase"/>
    <property type="match status" value="1"/>
</dbReference>
<dbReference type="GO" id="GO:0004674">
    <property type="term" value="F:protein serine/threonine kinase activity"/>
    <property type="evidence" value="ECO:0007669"/>
    <property type="project" value="UniProtKB-EC"/>
</dbReference>
<dbReference type="PROSITE" id="PS00107">
    <property type="entry name" value="PROTEIN_KINASE_ATP"/>
    <property type="match status" value="1"/>
</dbReference>
<protein>
    <recommendedName>
        <fullName evidence="1">non-specific serine/threonine protein kinase</fullName>
        <ecNumber evidence="1">2.7.11.1</ecNumber>
    </recommendedName>
</protein>
<keyword evidence="3 6" id="KW-0067">ATP-binding</keyword>
<evidence type="ECO:0000313" key="9">
    <source>
        <dbReference type="EMBL" id="CCD24945.1"/>
    </source>
</evidence>
<gene>
    <name evidence="9" type="primary">NDAI0E01290</name>
    <name evidence="9" type="ordered locus">NDAI_0E01290</name>
</gene>
<feature type="region of interest" description="Disordered" evidence="7">
    <location>
        <begin position="1"/>
        <end position="37"/>
    </location>
</feature>
<dbReference type="OrthoDB" id="193931at2759"/>
<dbReference type="PANTHER" id="PTHR24346">
    <property type="entry name" value="MAP/MICROTUBULE AFFINITY-REGULATING KINASE"/>
    <property type="match status" value="1"/>
</dbReference>
<dbReference type="AlphaFoldDB" id="G0WB25"/>
<evidence type="ECO:0000256" key="5">
    <source>
        <dbReference type="ARBA" id="ARBA00048679"/>
    </source>
</evidence>
<evidence type="ECO:0000256" key="7">
    <source>
        <dbReference type="SAM" id="MobiDB-lite"/>
    </source>
</evidence>
<dbReference type="EMBL" id="HE580271">
    <property type="protein sequence ID" value="CCD24945.1"/>
    <property type="molecule type" value="Genomic_DNA"/>
</dbReference>
<keyword evidence="10" id="KW-1185">Reference proteome</keyword>
<dbReference type="OMA" id="IRKSHIR"/>
<evidence type="ECO:0000256" key="6">
    <source>
        <dbReference type="PROSITE-ProRule" id="PRU10141"/>
    </source>
</evidence>
<dbReference type="RefSeq" id="XP_003670188.1">
    <property type="nucleotide sequence ID" value="XM_003670140.1"/>
</dbReference>
<dbReference type="SUPFAM" id="SSF56112">
    <property type="entry name" value="Protein kinase-like (PK-like)"/>
    <property type="match status" value="1"/>
</dbReference>
<feature type="binding site" evidence="6">
    <location>
        <position position="83"/>
    </location>
    <ligand>
        <name>ATP</name>
        <dbReference type="ChEBI" id="CHEBI:30616"/>
    </ligand>
</feature>
<dbReference type="EC" id="2.7.11.1" evidence="1"/>
<dbReference type="PROSITE" id="PS50011">
    <property type="entry name" value="PROTEIN_KINASE_DOM"/>
    <property type="match status" value="1"/>
</dbReference>
<feature type="domain" description="Protein kinase" evidence="8">
    <location>
        <begin position="46"/>
        <end position="316"/>
    </location>
</feature>
<dbReference type="Proteomes" id="UP000000689">
    <property type="component" value="Chromosome 5"/>
</dbReference>
<dbReference type="eggNOG" id="KOG0583">
    <property type="taxonomic scope" value="Eukaryota"/>
</dbReference>
<name>G0WB25_NAUDC</name>
<dbReference type="Gene3D" id="1.10.510.10">
    <property type="entry name" value="Transferase(Phosphotransferase) domain 1"/>
    <property type="match status" value="1"/>
</dbReference>
<evidence type="ECO:0000256" key="4">
    <source>
        <dbReference type="ARBA" id="ARBA00047899"/>
    </source>
</evidence>
<keyword evidence="2 6" id="KW-0547">Nucleotide-binding</keyword>